<dbReference type="EMBL" id="CP024870">
    <property type="protein sequence ID" value="ATX71670.1"/>
    <property type="molecule type" value="Genomic_DNA"/>
</dbReference>
<evidence type="ECO:0000313" key="1">
    <source>
        <dbReference type="EMBL" id="ATX71670.1"/>
    </source>
</evidence>
<dbReference type="Proteomes" id="UP000231179">
    <property type="component" value="Chromosome"/>
</dbReference>
<keyword evidence="2" id="KW-1185">Reference proteome</keyword>
<organism evidence="1 2">
    <name type="scientific">Spiroplasma clarkii</name>
    <dbReference type="NCBI Taxonomy" id="2139"/>
    <lineage>
        <taxon>Bacteria</taxon>
        <taxon>Bacillati</taxon>
        <taxon>Mycoplasmatota</taxon>
        <taxon>Mollicutes</taxon>
        <taxon>Entomoplasmatales</taxon>
        <taxon>Spiroplasmataceae</taxon>
        <taxon>Spiroplasma</taxon>
    </lineage>
</organism>
<reference evidence="1 2" key="1">
    <citation type="submission" date="2017-11" db="EMBL/GenBank/DDBJ databases">
        <title>Complete genome sequence of Spiroplasma clarkii CN-5 (DSM 19994).</title>
        <authorList>
            <person name="Tsai Y.-M."/>
            <person name="Chang A."/>
            <person name="Lo W.-S."/>
            <person name="Kuo C.-H."/>
        </authorList>
    </citation>
    <scope>NUCLEOTIDE SEQUENCE [LARGE SCALE GENOMIC DNA]</scope>
    <source>
        <strain evidence="1 2">CN-5</strain>
    </source>
</reference>
<name>A0A1Y0KYT4_9MOLU</name>
<dbReference type="KEGG" id="scla:SCLARK_0057"/>
<accession>A0A1Y0KYT4</accession>
<protein>
    <submittedName>
        <fullName evidence="1">Uncharacterized protein</fullName>
    </submittedName>
</protein>
<gene>
    <name evidence="1" type="ORF">SCLAR_v1c13720</name>
</gene>
<proteinExistence type="predicted"/>
<dbReference type="RefSeq" id="WP_169921872.1">
    <property type="nucleotide sequence ID" value="NZ_CP015819.1"/>
</dbReference>
<sequence>MADYDMKCFKCIEEMQKDNKGGAVNILKMKMQQSVANQDLDSIYVCAKHS</sequence>
<dbReference type="AlphaFoldDB" id="A0A1Y0KYT4"/>
<evidence type="ECO:0000313" key="2">
    <source>
        <dbReference type="Proteomes" id="UP000231179"/>
    </source>
</evidence>